<keyword evidence="9" id="KW-0862">Zinc</keyword>
<name>A0ABZ0YXK0_9GAMM</name>
<keyword evidence="11 12" id="KW-0472">Membrane</keyword>
<feature type="transmembrane region" description="Helical" evidence="12">
    <location>
        <begin position="291"/>
        <end position="311"/>
    </location>
</feature>
<dbReference type="InterPro" id="IPR022170">
    <property type="entry name" value="MUL1-like"/>
</dbReference>
<evidence type="ECO:0000256" key="8">
    <source>
        <dbReference type="ARBA" id="ARBA00022786"/>
    </source>
</evidence>
<feature type="domain" description="E3 Ubiquitin ligase MUL1-like" evidence="13">
    <location>
        <begin position="96"/>
        <end position="187"/>
    </location>
</feature>
<protein>
    <recommendedName>
        <fullName evidence="3">RING-type E3 ubiquitin transferase</fullName>
        <ecNumber evidence="3">2.3.2.27</ecNumber>
    </recommendedName>
</protein>
<evidence type="ECO:0000259" key="13">
    <source>
        <dbReference type="Pfam" id="PF12483"/>
    </source>
</evidence>
<keyword evidence="15" id="KW-1185">Reference proteome</keyword>
<keyword evidence="6" id="KW-0479">Metal-binding</keyword>
<keyword evidence="4" id="KW-0808">Transferase</keyword>
<dbReference type="InterPro" id="IPR018247">
    <property type="entry name" value="EF_Hand_1_Ca_BS"/>
</dbReference>
<evidence type="ECO:0000313" key="14">
    <source>
        <dbReference type="EMBL" id="WQH16488.1"/>
    </source>
</evidence>
<dbReference type="EC" id="2.3.2.27" evidence="3"/>
<evidence type="ECO:0000256" key="2">
    <source>
        <dbReference type="ARBA" id="ARBA00004141"/>
    </source>
</evidence>
<keyword evidence="10 12" id="KW-1133">Transmembrane helix</keyword>
<comment type="subcellular location">
    <subcellularLocation>
        <location evidence="2">Membrane</location>
        <topology evidence="2">Multi-pass membrane protein</topology>
    </subcellularLocation>
</comment>
<evidence type="ECO:0000313" key="15">
    <source>
        <dbReference type="Proteomes" id="UP001327459"/>
    </source>
</evidence>
<keyword evidence="5 12" id="KW-0812">Transmembrane</keyword>
<evidence type="ECO:0000256" key="5">
    <source>
        <dbReference type="ARBA" id="ARBA00022692"/>
    </source>
</evidence>
<evidence type="ECO:0000256" key="4">
    <source>
        <dbReference type="ARBA" id="ARBA00022679"/>
    </source>
</evidence>
<proteinExistence type="predicted"/>
<dbReference type="RefSeq" id="WP_322521479.1">
    <property type="nucleotide sequence ID" value="NZ_CP140153.1"/>
</dbReference>
<evidence type="ECO:0000256" key="1">
    <source>
        <dbReference type="ARBA" id="ARBA00000900"/>
    </source>
</evidence>
<evidence type="ECO:0000256" key="9">
    <source>
        <dbReference type="ARBA" id="ARBA00022833"/>
    </source>
</evidence>
<dbReference type="Pfam" id="PF12483">
    <property type="entry name" value="GIDE"/>
    <property type="match status" value="1"/>
</dbReference>
<dbReference type="Proteomes" id="UP001327459">
    <property type="component" value="Chromosome"/>
</dbReference>
<evidence type="ECO:0000256" key="6">
    <source>
        <dbReference type="ARBA" id="ARBA00022723"/>
    </source>
</evidence>
<dbReference type="PROSITE" id="PS00018">
    <property type="entry name" value="EF_HAND_1"/>
    <property type="match status" value="1"/>
</dbReference>
<gene>
    <name evidence="14" type="ORF">SR882_00915</name>
</gene>
<evidence type="ECO:0000256" key="12">
    <source>
        <dbReference type="SAM" id="Phobius"/>
    </source>
</evidence>
<evidence type="ECO:0000256" key="7">
    <source>
        <dbReference type="ARBA" id="ARBA00022771"/>
    </source>
</evidence>
<evidence type="ECO:0000256" key="3">
    <source>
        <dbReference type="ARBA" id="ARBA00012483"/>
    </source>
</evidence>
<dbReference type="EMBL" id="CP140153">
    <property type="protein sequence ID" value="WQH16488.1"/>
    <property type="molecule type" value="Genomic_DNA"/>
</dbReference>
<accession>A0ABZ0YXK0</accession>
<keyword evidence="8" id="KW-0833">Ubl conjugation pathway</keyword>
<comment type="catalytic activity">
    <reaction evidence="1">
        <text>S-ubiquitinyl-[E2 ubiquitin-conjugating enzyme]-L-cysteine + [acceptor protein]-L-lysine = [E2 ubiquitin-conjugating enzyme]-L-cysteine + N(6)-ubiquitinyl-[acceptor protein]-L-lysine.</text>
        <dbReference type="EC" id="2.3.2.27"/>
    </reaction>
</comment>
<reference evidence="14 15" key="1">
    <citation type="submission" date="2023-11" db="EMBL/GenBank/DDBJ databases">
        <title>MicrobeMod: A computational toolkit for identifying prokaryotic methylation and restriction-modification with nanopore sequencing.</title>
        <authorList>
            <person name="Crits-Christoph A."/>
            <person name="Kang S.C."/>
            <person name="Lee H."/>
            <person name="Ostrov N."/>
        </authorList>
    </citation>
    <scope>NUCLEOTIDE SEQUENCE [LARGE SCALE GENOMIC DNA]</scope>
    <source>
        <strain evidence="14 15">ATCC 49870</strain>
    </source>
</reference>
<evidence type="ECO:0000256" key="10">
    <source>
        <dbReference type="ARBA" id="ARBA00022989"/>
    </source>
</evidence>
<keyword evidence="7" id="KW-0863">Zinc-finger</keyword>
<feature type="transmembrane region" description="Helical" evidence="12">
    <location>
        <begin position="16"/>
        <end position="36"/>
    </location>
</feature>
<evidence type="ECO:0000256" key="11">
    <source>
        <dbReference type="ARBA" id="ARBA00023136"/>
    </source>
</evidence>
<organism evidence="14 15">
    <name type="scientific">Guyparkeria halophila</name>
    <dbReference type="NCBI Taxonomy" id="47960"/>
    <lineage>
        <taxon>Bacteria</taxon>
        <taxon>Pseudomonadati</taxon>
        <taxon>Pseudomonadota</taxon>
        <taxon>Gammaproteobacteria</taxon>
        <taxon>Chromatiales</taxon>
        <taxon>Thioalkalibacteraceae</taxon>
        <taxon>Guyparkeria</taxon>
    </lineage>
</organism>
<sequence length="315" mass="35822">MQDAISDWLIGLDPGFYLVLWAGLLILLLVCLFVGFRTLARARIIAHTPTAKLRSAAQGFNEIEGTGRVIDDHPLYSPLTFTPCLWFDMKIERLESSGKNRNWVTVERRASDALLRIDDGTGEAFVDPDHARVIPHSSRRWRERASATDWSSTSSLGFGGKPYRYTERLLLPEHPLYVLGWLETRGHRNDGVSERDVIERRRRELLQEWKHDPAARERFDLDGDGEISPREWDWAMRLARAQARKELSEADGSRVSGSNTVHLLHRPRGGEPFIISGLPQESLIRRKTHKAGAFISAALLLFVIWLVAQGIRAPF</sequence>